<dbReference type="PROSITE" id="PS00170">
    <property type="entry name" value="CSA_PPIASE_1"/>
    <property type="match status" value="1"/>
</dbReference>
<dbReference type="SUPFAM" id="SSF50891">
    <property type="entry name" value="Cyclophilin-like"/>
    <property type="match status" value="1"/>
</dbReference>
<dbReference type="OrthoDB" id="9807797at2"/>
<dbReference type="InterPro" id="IPR024936">
    <property type="entry name" value="Cyclophilin-type_PPIase"/>
</dbReference>
<feature type="domain" description="PPIase cyclophilin-type" evidence="6">
    <location>
        <begin position="7"/>
        <end position="169"/>
    </location>
</feature>
<accession>A0A4Q1CC27</accession>
<evidence type="ECO:0000256" key="1">
    <source>
        <dbReference type="ARBA" id="ARBA00002388"/>
    </source>
</evidence>
<evidence type="ECO:0000313" key="8">
    <source>
        <dbReference type="Proteomes" id="UP000290218"/>
    </source>
</evidence>
<dbReference type="AlphaFoldDB" id="A0A4Q1CC27"/>
<dbReference type="GO" id="GO:0003755">
    <property type="term" value="F:peptidyl-prolyl cis-trans isomerase activity"/>
    <property type="evidence" value="ECO:0007669"/>
    <property type="project" value="UniProtKB-UniRule"/>
</dbReference>
<dbReference type="EMBL" id="SDHX01000001">
    <property type="protein sequence ID" value="RXK56677.1"/>
    <property type="molecule type" value="Genomic_DNA"/>
</dbReference>
<dbReference type="CDD" id="cd00317">
    <property type="entry name" value="cyclophilin"/>
    <property type="match status" value="1"/>
</dbReference>
<dbReference type="InterPro" id="IPR044666">
    <property type="entry name" value="Cyclophilin_A-like"/>
</dbReference>
<dbReference type="Pfam" id="PF00160">
    <property type="entry name" value="Pro_isomerase"/>
    <property type="match status" value="1"/>
</dbReference>
<comment type="catalytic activity">
    <reaction evidence="5">
        <text>[protein]-peptidylproline (omega=180) = [protein]-peptidylproline (omega=0)</text>
        <dbReference type="Rhea" id="RHEA:16237"/>
        <dbReference type="Rhea" id="RHEA-COMP:10747"/>
        <dbReference type="Rhea" id="RHEA-COMP:10748"/>
        <dbReference type="ChEBI" id="CHEBI:83833"/>
        <dbReference type="ChEBI" id="CHEBI:83834"/>
        <dbReference type="EC" id="5.2.1.8"/>
    </reaction>
</comment>
<dbReference type="PRINTS" id="PR00153">
    <property type="entry name" value="CSAPPISMRASE"/>
</dbReference>
<evidence type="ECO:0000256" key="2">
    <source>
        <dbReference type="ARBA" id="ARBA00007365"/>
    </source>
</evidence>
<dbReference type="RefSeq" id="WP_129048043.1">
    <property type="nucleotide sequence ID" value="NZ_SDHX01000001.1"/>
</dbReference>
<comment type="caution">
    <text evidence="7">The sequence shown here is derived from an EMBL/GenBank/DDBJ whole genome shotgun (WGS) entry which is preliminary data.</text>
</comment>
<keyword evidence="3 5" id="KW-0697">Rotamase</keyword>
<dbReference type="InterPro" id="IPR029000">
    <property type="entry name" value="Cyclophilin-like_dom_sf"/>
</dbReference>
<dbReference type="GO" id="GO:0006457">
    <property type="term" value="P:protein folding"/>
    <property type="evidence" value="ECO:0007669"/>
    <property type="project" value="InterPro"/>
</dbReference>
<evidence type="ECO:0000256" key="3">
    <source>
        <dbReference type="ARBA" id="ARBA00023110"/>
    </source>
</evidence>
<keyword evidence="8" id="KW-1185">Reference proteome</keyword>
<comment type="function">
    <text evidence="1 5">PPIases accelerate the folding of proteins. It catalyzes the cis-trans isomerization of proline imidic peptide bonds in oligopeptides.</text>
</comment>
<evidence type="ECO:0000256" key="5">
    <source>
        <dbReference type="RuleBase" id="RU363019"/>
    </source>
</evidence>
<protein>
    <recommendedName>
        <fullName evidence="5">Peptidyl-prolyl cis-trans isomerase</fullName>
        <shortName evidence="5">PPIase</shortName>
        <ecNumber evidence="5">5.2.1.8</ecNumber>
    </recommendedName>
</protein>
<dbReference type="InterPro" id="IPR020892">
    <property type="entry name" value="Cyclophilin-type_PPIase_CS"/>
</dbReference>
<name>A0A4Q1CC27_9BACT</name>
<reference evidence="7 8" key="1">
    <citation type="submission" date="2019-01" db="EMBL/GenBank/DDBJ databases">
        <title>Lacunisphaera sp. strain TWA-58.</title>
        <authorList>
            <person name="Chen W.-M."/>
        </authorList>
    </citation>
    <scope>NUCLEOTIDE SEQUENCE [LARGE SCALE GENOMIC DNA]</scope>
    <source>
        <strain evidence="7 8">TWA-58</strain>
    </source>
</reference>
<evidence type="ECO:0000259" key="6">
    <source>
        <dbReference type="PROSITE" id="PS50072"/>
    </source>
</evidence>
<dbReference type="PROSITE" id="PS50072">
    <property type="entry name" value="CSA_PPIASE_2"/>
    <property type="match status" value="1"/>
</dbReference>
<dbReference type="Gene3D" id="2.40.100.10">
    <property type="entry name" value="Cyclophilin-like"/>
    <property type="match status" value="1"/>
</dbReference>
<dbReference type="PIRSF" id="PIRSF001467">
    <property type="entry name" value="Peptidylpro_ismrse"/>
    <property type="match status" value="1"/>
</dbReference>
<gene>
    <name evidence="7" type="ORF">ESB00_12645</name>
</gene>
<dbReference type="EC" id="5.2.1.8" evidence="5"/>
<organism evidence="7 8">
    <name type="scientific">Oleiharenicola lentus</name>
    <dbReference type="NCBI Taxonomy" id="2508720"/>
    <lineage>
        <taxon>Bacteria</taxon>
        <taxon>Pseudomonadati</taxon>
        <taxon>Verrucomicrobiota</taxon>
        <taxon>Opitutia</taxon>
        <taxon>Opitutales</taxon>
        <taxon>Opitutaceae</taxon>
        <taxon>Oleiharenicola</taxon>
    </lineage>
</organism>
<proteinExistence type="inferred from homology"/>
<evidence type="ECO:0000256" key="4">
    <source>
        <dbReference type="ARBA" id="ARBA00023235"/>
    </source>
</evidence>
<dbReference type="PANTHER" id="PTHR45625">
    <property type="entry name" value="PEPTIDYL-PROLYL CIS-TRANS ISOMERASE-RELATED"/>
    <property type="match status" value="1"/>
</dbReference>
<keyword evidence="4 5" id="KW-0413">Isomerase</keyword>
<dbReference type="PANTHER" id="PTHR45625:SF4">
    <property type="entry name" value="PEPTIDYLPROLYL ISOMERASE DOMAIN AND WD REPEAT-CONTAINING PROTEIN 1"/>
    <property type="match status" value="1"/>
</dbReference>
<dbReference type="InterPro" id="IPR002130">
    <property type="entry name" value="Cyclophilin-type_PPIase_dom"/>
</dbReference>
<sequence length="173" mass="18656">MSTIPPQAEVAVLTTSYGDMTITFWPDVAPKTVENFKKLAREGFYDGTAFHRIIKDFMIQGGCPNTKVGESGMPGTGSPGYKIKAEFNAKSHVRGVISMARSAHPDSAGSQFFICHGDAKFLDRQYTAFGQLSAGDDVLERIANVPTKNGGGGEKSTPIERVELKSVKIVPQT</sequence>
<dbReference type="Proteomes" id="UP000290218">
    <property type="component" value="Unassembled WGS sequence"/>
</dbReference>
<comment type="similarity">
    <text evidence="2 5">Belongs to the cyclophilin-type PPIase family.</text>
</comment>
<evidence type="ECO:0000313" key="7">
    <source>
        <dbReference type="EMBL" id="RXK56677.1"/>
    </source>
</evidence>